<feature type="compositionally biased region" description="Basic and acidic residues" evidence="1">
    <location>
        <begin position="46"/>
        <end position="60"/>
    </location>
</feature>
<organism evidence="2 3">
    <name type="scientific">Helicocarpus griseus UAMH5409</name>
    <dbReference type="NCBI Taxonomy" id="1447875"/>
    <lineage>
        <taxon>Eukaryota</taxon>
        <taxon>Fungi</taxon>
        <taxon>Dikarya</taxon>
        <taxon>Ascomycota</taxon>
        <taxon>Pezizomycotina</taxon>
        <taxon>Eurotiomycetes</taxon>
        <taxon>Eurotiomycetidae</taxon>
        <taxon>Onygenales</taxon>
        <taxon>Ajellomycetaceae</taxon>
        <taxon>Helicocarpus</taxon>
    </lineage>
</organism>
<reference evidence="2 3" key="1">
    <citation type="submission" date="2017-10" db="EMBL/GenBank/DDBJ databases">
        <title>Comparative genomics in systemic dimorphic fungi from Ajellomycetaceae.</title>
        <authorList>
            <person name="Munoz J.F."/>
            <person name="Mcewen J.G."/>
            <person name="Clay O.K."/>
            <person name="Cuomo C.A."/>
        </authorList>
    </citation>
    <scope>NUCLEOTIDE SEQUENCE [LARGE SCALE GENOMIC DNA]</scope>
    <source>
        <strain evidence="2 3">UAMH5409</strain>
    </source>
</reference>
<feature type="region of interest" description="Disordered" evidence="1">
    <location>
        <begin position="1"/>
        <end position="60"/>
    </location>
</feature>
<sequence>MSDNCEIDDSDPSVAAEDKGKQPAEQKTPENNTSESITTKMGADGEQEKAEDSPDVSEQRKRNMRDFVEYQFYFLDFSKQSEFLEFLRIKAGDNSRNYYAWVKMGLAYVHFDTIPDKVIAGLFLFLINRGWLVHYHLSLYTDTMEVIREANSKRREVPQNMWEKKRRGEL</sequence>
<keyword evidence="3" id="KW-1185">Reference proteome</keyword>
<evidence type="ECO:0000313" key="2">
    <source>
        <dbReference type="EMBL" id="PGG95806.1"/>
    </source>
</evidence>
<accession>A0A2B7WGM3</accession>
<protein>
    <submittedName>
        <fullName evidence="2">Uncharacterized protein</fullName>
    </submittedName>
</protein>
<dbReference type="Proteomes" id="UP000223968">
    <property type="component" value="Unassembled WGS sequence"/>
</dbReference>
<evidence type="ECO:0000313" key="3">
    <source>
        <dbReference type="Proteomes" id="UP000223968"/>
    </source>
</evidence>
<dbReference type="AlphaFoldDB" id="A0A2B7WGM3"/>
<feature type="compositionally biased region" description="Basic and acidic residues" evidence="1">
    <location>
        <begin position="16"/>
        <end position="28"/>
    </location>
</feature>
<feature type="compositionally biased region" description="Acidic residues" evidence="1">
    <location>
        <begin position="1"/>
        <end position="11"/>
    </location>
</feature>
<feature type="compositionally biased region" description="Polar residues" evidence="1">
    <location>
        <begin position="29"/>
        <end position="39"/>
    </location>
</feature>
<evidence type="ECO:0000256" key="1">
    <source>
        <dbReference type="SAM" id="MobiDB-lite"/>
    </source>
</evidence>
<name>A0A2B7WGM3_9EURO</name>
<proteinExistence type="predicted"/>
<dbReference type="EMBL" id="PDNB01000311">
    <property type="protein sequence ID" value="PGG95806.1"/>
    <property type="molecule type" value="Genomic_DNA"/>
</dbReference>
<comment type="caution">
    <text evidence="2">The sequence shown here is derived from an EMBL/GenBank/DDBJ whole genome shotgun (WGS) entry which is preliminary data.</text>
</comment>
<gene>
    <name evidence="2" type="ORF">AJ79_09866</name>
</gene>